<dbReference type="InterPro" id="IPR052895">
    <property type="entry name" value="HetReg/Transcr_Mod"/>
</dbReference>
<keyword evidence="4" id="KW-1185">Reference proteome</keyword>
<evidence type="ECO:0000313" key="4">
    <source>
        <dbReference type="Proteomes" id="UP001152049"/>
    </source>
</evidence>
<protein>
    <recommendedName>
        <fullName evidence="2">Heterokaryon incompatibility domain-containing protein</fullName>
    </recommendedName>
</protein>
<keyword evidence="1" id="KW-0040">ANK repeat</keyword>
<feature type="domain" description="Heterokaryon incompatibility" evidence="2">
    <location>
        <begin position="1"/>
        <end position="63"/>
    </location>
</feature>
<dbReference type="OrthoDB" id="194358at2759"/>
<proteinExistence type="predicted"/>
<evidence type="ECO:0000259" key="2">
    <source>
        <dbReference type="Pfam" id="PF06985"/>
    </source>
</evidence>
<reference evidence="3" key="1">
    <citation type="submission" date="2022-09" db="EMBL/GenBank/DDBJ databases">
        <title>Fusarium specimens isolated from Avocado Roots.</title>
        <authorList>
            <person name="Stajich J."/>
            <person name="Roper C."/>
            <person name="Heimlech-Rivalta G."/>
        </authorList>
    </citation>
    <scope>NUCLEOTIDE SEQUENCE</scope>
    <source>
        <strain evidence="3">CF00136</strain>
    </source>
</reference>
<feature type="repeat" description="ANK" evidence="1">
    <location>
        <begin position="464"/>
        <end position="488"/>
    </location>
</feature>
<dbReference type="PROSITE" id="PS50297">
    <property type="entry name" value="ANK_REP_REGION"/>
    <property type="match status" value="1"/>
</dbReference>
<dbReference type="Gene3D" id="1.25.40.20">
    <property type="entry name" value="Ankyrin repeat-containing domain"/>
    <property type="match status" value="1"/>
</dbReference>
<evidence type="ECO:0000313" key="3">
    <source>
        <dbReference type="EMBL" id="KAJ4244821.1"/>
    </source>
</evidence>
<dbReference type="InterPro" id="IPR036770">
    <property type="entry name" value="Ankyrin_rpt-contain_sf"/>
</dbReference>
<organism evidence="3 4">
    <name type="scientific">Fusarium torreyae</name>
    <dbReference type="NCBI Taxonomy" id="1237075"/>
    <lineage>
        <taxon>Eukaryota</taxon>
        <taxon>Fungi</taxon>
        <taxon>Dikarya</taxon>
        <taxon>Ascomycota</taxon>
        <taxon>Pezizomycotina</taxon>
        <taxon>Sordariomycetes</taxon>
        <taxon>Hypocreomycetidae</taxon>
        <taxon>Hypocreales</taxon>
        <taxon>Nectriaceae</taxon>
        <taxon>Fusarium</taxon>
    </lineage>
</organism>
<dbReference type="InterPro" id="IPR002110">
    <property type="entry name" value="Ankyrin_rpt"/>
</dbReference>
<dbReference type="SUPFAM" id="SSF48403">
    <property type="entry name" value="Ankyrin repeat"/>
    <property type="match status" value="1"/>
</dbReference>
<dbReference type="InterPro" id="IPR010730">
    <property type="entry name" value="HET"/>
</dbReference>
<accession>A0A9W8RJ32</accession>
<dbReference type="EMBL" id="JAOQAZ010000049">
    <property type="protein sequence ID" value="KAJ4244821.1"/>
    <property type="molecule type" value="Genomic_DNA"/>
</dbReference>
<sequence>MAKIYAKASCVIVWLGKATPDSDQAIEDIRLAAVQSSNSTINKAAIFQLLEAAWFQRVWVLQEVAAARYILIKCGPAEIDGYAFCSGLSALDLPYETHPDLQPLISSVAYLVKGAVFRSRCTAGRSGRYSLDICPLGQLVDMYHTRKASDRRDKVYALLGMSSDDPSVAGLSANYDISWAQLFEKLINFIFDEVSVETWNDKEIAVIRGKGCVLGKVLSVNRDIDWQDRQHVGITWTNAFGYGEPDSLWTLQASAKSLQEGDVICLLQGATLPMVIRLCNDYWNIIMVAAPPLDDLQAAASDKKAELSQLITTFPHDFLLVWDWTMRPGKSQTREDYEHVISALAPNDSTNTFQNRLDKITRSWNSRVAWRVVEQYRAEKNLHGMLEVLATVWRDMGSPTLTDAYDGYQTEGEDTKKLKVTIDLLITGEGGWMPLWLAAEDGHETVAKLLLSTGKVDPDAEDENKRTPLMVAAENGHEKIVKLLISTGKVNLNATARLGIVTPLVCAAIFGHEAVVKLLLSASKTDLGVGWDGGINPRHVALSMAVMRRQEGTVNLLLGASKVDLNTEYGRGLLLSAEQSGNGAIIKLLLNAAKVEEDT</sequence>
<comment type="caution">
    <text evidence="3">The sequence shown here is derived from an EMBL/GenBank/DDBJ whole genome shotgun (WGS) entry which is preliminary data.</text>
</comment>
<gene>
    <name evidence="3" type="ORF">NW762_014400</name>
</gene>
<dbReference type="PROSITE" id="PS50088">
    <property type="entry name" value="ANK_REPEAT"/>
    <property type="match status" value="1"/>
</dbReference>
<dbReference type="Pfam" id="PF06985">
    <property type="entry name" value="HET"/>
    <property type="match status" value="1"/>
</dbReference>
<dbReference type="Proteomes" id="UP001152049">
    <property type="component" value="Unassembled WGS sequence"/>
</dbReference>
<evidence type="ECO:0000256" key="1">
    <source>
        <dbReference type="PROSITE-ProRule" id="PRU00023"/>
    </source>
</evidence>
<name>A0A9W8RJ32_9HYPO</name>
<dbReference type="PANTHER" id="PTHR24148">
    <property type="entry name" value="ANKYRIN REPEAT DOMAIN-CONTAINING PROTEIN 39 HOMOLOG-RELATED"/>
    <property type="match status" value="1"/>
</dbReference>
<dbReference type="SMART" id="SM00248">
    <property type="entry name" value="ANK"/>
    <property type="match status" value="4"/>
</dbReference>
<dbReference type="AlphaFoldDB" id="A0A9W8RJ32"/>
<dbReference type="PANTHER" id="PTHR24148:SF78">
    <property type="entry name" value="HETEROKARYON INCOMPATIBILITY DOMAIN-CONTAINING PROTEIN"/>
    <property type="match status" value="1"/>
</dbReference>
<dbReference type="Pfam" id="PF12796">
    <property type="entry name" value="Ank_2"/>
    <property type="match status" value="1"/>
</dbReference>